<dbReference type="SUPFAM" id="SSF55961">
    <property type="entry name" value="Bet v1-like"/>
    <property type="match status" value="1"/>
</dbReference>
<dbReference type="InParanoid" id="A0A0C3CD66"/>
<dbReference type="Pfam" id="PF08982">
    <property type="entry name" value="AtaL"/>
    <property type="match status" value="1"/>
</dbReference>
<dbReference type="OrthoDB" id="2320332at2759"/>
<dbReference type="AlphaFoldDB" id="A0A0C3CD66"/>
<dbReference type="InterPro" id="IPR023393">
    <property type="entry name" value="START-like_dom_sf"/>
</dbReference>
<proteinExistence type="predicted"/>
<evidence type="ECO:0000313" key="1">
    <source>
        <dbReference type="EMBL" id="KIM96893.1"/>
    </source>
</evidence>
<dbReference type="Gene3D" id="3.30.530.20">
    <property type="match status" value="1"/>
</dbReference>
<dbReference type="Proteomes" id="UP000054321">
    <property type="component" value="Unassembled WGS sequence"/>
</dbReference>
<evidence type="ECO:0008006" key="3">
    <source>
        <dbReference type="Google" id="ProtNLM"/>
    </source>
</evidence>
<reference evidence="2" key="2">
    <citation type="submission" date="2015-01" db="EMBL/GenBank/DDBJ databases">
        <title>Evolutionary Origins and Diversification of the Mycorrhizal Mutualists.</title>
        <authorList>
            <consortium name="DOE Joint Genome Institute"/>
            <consortium name="Mycorrhizal Genomics Consortium"/>
            <person name="Kohler A."/>
            <person name="Kuo A."/>
            <person name="Nagy L.G."/>
            <person name="Floudas D."/>
            <person name="Copeland A."/>
            <person name="Barry K.W."/>
            <person name="Cichocki N."/>
            <person name="Veneault-Fourrey C."/>
            <person name="LaButti K."/>
            <person name="Lindquist E.A."/>
            <person name="Lipzen A."/>
            <person name="Lundell T."/>
            <person name="Morin E."/>
            <person name="Murat C."/>
            <person name="Riley R."/>
            <person name="Ohm R."/>
            <person name="Sun H."/>
            <person name="Tunlid A."/>
            <person name="Henrissat B."/>
            <person name="Grigoriev I.V."/>
            <person name="Hibbett D.S."/>
            <person name="Martin F."/>
        </authorList>
    </citation>
    <scope>NUCLEOTIDE SEQUENCE [LARGE SCALE GENOMIC DNA]</scope>
    <source>
        <strain evidence="2">Zn</strain>
    </source>
</reference>
<dbReference type="HOGENOM" id="CLU_111642_2_0_1"/>
<dbReference type="EMBL" id="KN832883">
    <property type="protein sequence ID" value="KIM96893.1"/>
    <property type="molecule type" value="Genomic_DNA"/>
</dbReference>
<organism evidence="1 2">
    <name type="scientific">Oidiodendron maius (strain Zn)</name>
    <dbReference type="NCBI Taxonomy" id="913774"/>
    <lineage>
        <taxon>Eukaryota</taxon>
        <taxon>Fungi</taxon>
        <taxon>Dikarya</taxon>
        <taxon>Ascomycota</taxon>
        <taxon>Pezizomycotina</taxon>
        <taxon>Leotiomycetes</taxon>
        <taxon>Leotiomycetes incertae sedis</taxon>
        <taxon>Myxotrichaceae</taxon>
        <taxon>Oidiodendron</taxon>
    </lineage>
</organism>
<sequence length="163" mass="18292">MAPSITNNVAFTAPINPPGATPILTRDQIWAGMLLKIRSAEAFVPHLFQSTTVLSESIDPASGHLVTVREIVFIEDQRKVKQTIIAYEDTKIDFIEENGSRIHNVISEGENGELYMTYSFEWRHPGASEKEMADFFENEKNVSRLAVHGSIRVMRELVSCGKI</sequence>
<name>A0A0C3CD66_OIDMZ</name>
<dbReference type="STRING" id="913774.A0A0C3CD66"/>
<accession>A0A0C3CD66</accession>
<protein>
    <recommendedName>
        <fullName evidence="3">DUF1857-domain-containing protein</fullName>
    </recommendedName>
</protein>
<dbReference type="InterPro" id="IPR015075">
    <property type="entry name" value="AtaL"/>
</dbReference>
<reference evidence="1 2" key="1">
    <citation type="submission" date="2014-04" db="EMBL/GenBank/DDBJ databases">
        <authorList>
            <consortium name="DOE Joint Genome Institute"/>
            <person name="Kuo A."/>
            <person name="Martino E."/>
            <person name="Perotto S."/>
            <person name="Kohler A."/>
            <person name="Nagy L.G."/>
            <person name="Floudas D."/>
            <person name="Copeland A."/>
            <person name="Barry K.W."/>
            <person name="Cichocki N."/>
            <person name="Veneault-Fourrey C."/>
            <person name="LaButti K."/>
            <person name="Lindquist E.A."/>
            <person name="Lipzen A."/>
            <person name="Lundell T."/>
            <person name="Morin E."/>
            <person name="Murat C."/>
            <person name="Sun H."/>
            <person name="Tunlid A."/>
            <person name="Henrissat B."/>
            <person name="Grigoriev I.V."/>
            <person name="Hibbett D.S."/>
            <person name="Martin F."/>
            <person name="Nordberg H.P."/>
            <person name="Cantor M.N."/>
            <person name="Hua S.X."/>
        </authorList>
    </citation>
    <scope>NUCLEOTIDE SEQUENCE [LARGE SCALE GENOMIC DNA]</scope>
    <source>
        <strain evidence="1 2">Zn</strain>
    </source>
</reference>
<dbReference type="CDD" id="cd08863">
    <property type="entry name" value="SRPBCC_DUF1857"/>
    <property type="match status" value="1"/>
</dbReference>
<gene>
    <name evidence="1" type="ORF">OIDMADRAFT_131264</name>
</gene>
<evidence type="ECO:0000313" key="2">
    <source>
        <dbReference type="Proteomes" id="UP000054321"/>
    </source>
</evidence>
<keyword evidence="2" id="KW-1185">Reference proteome</keyword>